<dbReference type="PANTHER" id="PTHR38681">
    <property type="entry name" value="RETROVIRUS-RELATED POL POLYPROTEIN FROM TRANSPOSON 412-LIKE PROTEIN-RELATED"/>
    <property type="match status" value="1"/>
</dbReference>
<dbReference type="GO" id="GO:0015074">
    <property type="term" value="P:DNA integration"/>
    <property type="evidence" value="ECO:0007669"/>
    <property type="project" value="InterPro"/>
</dbReference>
<dbReference type="InterPro" id="IPR036397">
    <property type="entry name" value="RNaseH_sf"/>
</dbReference>
<organism evidence="2 3">
    <name type="scientific">Trichuris muris</name>
    <name type="common">Mouse whipworm</name>
    <dbReference type="NCBI Taxonomy" id="70415"/>
    <lineage>
        <taxon>Eukaryota</taxon>
        <taxon>Metazoa</taxon>
        <taxon>Ecdysozoa</taxon>
        <taxon>Nematoda</taxon>
        <taxon>Enoplea</taxon>
        <taxon>Dorylaimia</taxon>
        <taxon>Trichinellida</taxon>
        <taxon>Trichuridae</taxon>
        <taxon>Trichuris</taxon>
    </lineage>
</organism>
<dbReference type="Proteomes" id="UP000046395">
    <property type="component" value="Unassembled WGS sequence"/>
</dbReference>
<dbReference type="GO" id="GO:0003676">
    <property type="term" value="F:nucleic acid binding"/>
    <property type="evidence" value="ECO:0007669"/>
    <property type="project" value="InterPro"/>
</dbReference>
<dbReference type="WBParaSite" id="TMUE_0000000632.1">
    <property type="protein sequence ID" value="TMUE_0000000632.1"/>
    <property type="gene ID" value="WBGene00296572"/>
</dbReference>
<evidence type="ECO:0000313" key="2">
    <source>
        <dbReference type="Proteomes" id="UP000046395"/>
    </source>
</evidence>
<accession>A0A5S6Q0Z8</accession>
<dbReference type="InterPro" id="IPR001584">
    <property type="entry name" value="Integrase_cat-core"/>
</dbReference>
<dbReference type="InterPro" id="IPR012337">
    <property type="entry name" value="RNaseH-like_sf"/>
</dbReference>
<evidence type="ECO:0000259" key="1">
    <source>
        <dbReference type="PROSITE" id="PS50994"/>
    </source>
</evidence>
<dbReference type="Gene3D" id="3.30.420.10">
    <property type="entry name" value="Ribonuclease H-like superfamily/Ribonuclease H"/>
    <property type="match status" value="2"/>
</dbReference>
<dbReference type="PANTHER" id="PTHR38681:SF1">
    <property type="entry name" value="RETROVIRUS-RELATED POL POLYPROTEIN FROM TRANSPOSON 412-LIKE PROTEIN"/>
    <property type="match status" value="1"/>
</dbReference>
<dbReference type="AlphaFoldDB" id="A0A5S6Q0Z8"/>
<sequence length="210" mass="23030">MVDRFTRWPEAVPIANATAAEVARAFMSTWVARFGVPAVITTDQGTKLAPTTAYHPQTNGLVERFHRTLKSALAAYALDSRSWVDSLPNGPAWSPLHSEEGSTTCAGRTGLWSSAPPPRRFLRLPGFSQCSGDQKEATRYAHVDASRPPLSPTYDGPYLVTARTAKTLTILWVGKLKTVSIDRVKPAFVDHEQSAYTSHVTFDMTVELTP</sequence>
<dbReference type="SUPFAM" id="SSF53098">
    <property type="entry name" value="Ribonuclease H-like"/>
    <property type="match status" value="1"/>
</dbReference>
<keyword evidence="2" id="KW-1185">Reference proteome</keyword>
<evidence type="ECO:0000313" key="3">
    <source>
        <dbReference type="WBParaSite" id="TMUE_0000000632.1"/>
    </source>
</evidence>
<feature type="domain" description="Integrase catalytic" evidence="1">
    <location>
        <begin position="1"/>
        <end position="65"/>
    </location>
</feature>
<name>A0A5S6Q0Z8_TRIMR</name>
<dbReference type="PROSITE" id="PS50994">
    <property type="entry name" value="INTEGRASE"/>
    <property type="match status" value="1"/>
</dbReference>
<proteinExistence type="predicted"/>
<dbReference type="STRING" id="70415.A0A5S6Q0Z8"/>
<protein>
    <submittedName>
        <fullName evidence="3">Integrase catalytic domain-containing protein</fullName>
    </submittedName>
</protein>
<reference evidence="3" key="1">
    <citation type="submission" date="2019-12" db="UniProtKB">
        <authorList>
            <consortium name="WormBaseParasite"/>
        </authorList>
    </citation>
    <scope>IDENTIFICATION</scope>
</reference>